<dbReference type="Proteomes" id="UP000637002">
    <property type="component" value="Unassembled WGS sequence"/>
</dbReference>
<gene>
    <name evidence="8" type="primary">yxeK</name>
    <name evidence="8" type="ORF">GCM10010994_10110</name>
</gene>
<evidence type="ECO:0000256" key="2">
    <source>
        <dbReference type="ARBA" id="ARBA00022643"/>
    </source>
</evidence>
<dbReference type="NCBIfam" id="TIGR03860">
    <property type="entry name" value="FMN_nitrolo"/>
    <property type="match status" value="1"/>
</dbReference>
<evidence type="ECO:0000313" key="8">
    <source>
        <dbReference type="EMBL" id="GGC52980.1"/>
    </source>
</evidence>
<keyword evidence="2 6" id="KW-0288">FMN</keyword>
<keyword evidence="4 8" id="KW-0503">Monooxygenase</keyword>
<dbReference type="Pfam" id="PF00296">
    <property type="entry name" value="Bac_luciferase"/>
    <property type="match status" value="1"/>
</dbReference>
<dbReference type="SUPFAM" id="SSF51679">
    <property type="entry name" value="Bacterial luciferase-like"/>
    <property type="match status" value="1"/>
</dbReference>
<name>A0A916X8W9_9HYPH</name>
<evidence type="ECO:0000256" key="5">
    <source>
        <dbReference type="ARBA" id="ARBA00033748"/>
    </source>
</evidence>
<sequence>MSSRTRSLKIAYSAWPTGRHASAWRLPEAFNGGTVDPVYLADTVRTAERGLFDYYFAGNAISSTADAQRSWHNDVFKIEGFTLASYAAAITRHIGLVVTVNSTYAEPYDTARAIVSLDHLSGGRAGLNIVTGVEGIDAPAQNYGQAKHLGRADKYGRAEEFLEIIQSLSDSWESDYFVDDREAGVFIDATKGHPIGFEGQHYTVKGALNVPRPPQGQVPIVHAGSSEQSFAYGARHADIRFSPFVSTDWNRDYYKRVKGLLPQYGRDPDDQFIIPGITFYVAGTAAEAHAKFREVQNLVVTQYAPAQVGDLVGVDVRSIPPREKIVSVFDEAVFTRHPWLGTALAAFGDETVTLQDLFHYISNKGHLNQPPVVGSGKQVARWIADNFEARAFDGVKLFPPYARTPLDAFVDLVVPELQRLGVYKTAYEASTLRGHLGLPIPANRYAARRETPARVKIPA</sequence>
<dbReference type="InterPro" id="IPR016215">
    <property type="entry name" value="NTA_MOA"/>
</dbReference>
<dbReference type="Gene3D" id="3.20.20.30">
    <property type="entry name" value="Luciferase-like domain"/>
    <property type="match status" value="1"/>
</dbReference>
<feature type="binding site" evidence="6">
    <location>
        <position position="225"/>
    </location>
    <ligand>
        <name>FMN</name>
        <dbReference type="ChEBI" id="CHEBI:58210"/>
    </ligand>
</feature>
<proteinExistence type="inferred from homology"/>
<comment type="similarity">
    <text evidence="5">Belongs to the NtaA/SnaA/DszA monooxygenase family.</text>
</comment>
<dbReference type="InterPro" id="IPR011251">
    <property type="entry name" value="Luciferase-like_dom"/>
</dbReference>
<dbReference type="InterPro" id="IPR051260">
    <property type="entry name" value="Diverse_substr_monoxygenases"/>
</dbReference>
<dbReference type="InterPro" id="IPR036661">
    <property type="entry name" value="Luciferase-like_sf"/>
</dbReference>
<evidence type="ECO:0000256" key="6">
    <source>
        <dbReference type="PIRSR" id="PIRSR000337-1"/>
    </source>
</evidence>
<reference evidence="8" key="1">
    <citation type="journal article" date="2014" name="Int. J. Syst. Evol. Microbiol.">
        <title>Complete genome sequence of Corynebacterium casei LMG S-19264T (=DSM 44701T), isolated from a smear-ripened cheese.</title>
        <authorList>
            <consortium name="US DOE Joint Genome Institute (JGI-PGF)"/>
            <person name="Walter F."/>
            <person name="Albersmeier A."/>
            <person name="Kalinowski J."/>
            <person name="Ruckert C."/>
        </authorList>
    </citation>
    <scope>NUCLEOTIDE SEQUENCE</scope>
    <source>
        <strain evidence="8">CGMCC 1.12919</strain>
    </source>
</reference>
<accession>A0A916X8W9</accession>
<comment type="caution">
    <text evidence="8">The sequence shown here is derived from an EMBL/GenBank/DDBJ whole genome shotgun (WGS) entry which is preliminary data.</text>
</comment>
<feature type="binding site" evidence="6">
    <location>
        <position position="99"/>
    </location>
    <ligand>
        <name>FMN</name>
        <dbReference type="ChEBI" id="CHEBI:58210"/>
    </ligand>
</feature>
<organism evidence="8 9">
    <name type="scientific">Chelatococcus reniformis</name>
    <dbReference type="NCBI Taxonomy" id="1494448"/>
    <lineage>
        <taxon>Bacteria</taxon>
        <taxon>Pseudomonadati</taxon>
        <taxon>Pseudomonadota</taxon>
        <taxon>Alphaproteobacteria</taxon>
        <taxon>Hyphomicrobiales</taxon>
        <taxon>Chelatococcaceae</taxon>
        <taxon>Chelatococcus</taxon>
    </lineage>
</organism>
<feature type="binding site" evidence="6">
    <location>
        <position position="155"/>
    </location>
    <ligand>
        <name>FMN</name>
        <dbReference type="ChEBI" id="CHEBI:58210"/>
    </ligand>
</feature>
<keyword evidence="1 6" id="KW-0285">Flavoprotein</keyword>
<dbReference type="PIRSF" id="PIRSF000337">
    <property type="entry name" value="NTA_MOA"/>
    <property type="match status" value="1"/>
</dbReference>
<dbReference type="EMBL" id="BMGG01000002">
    <property type="protein sequence ID" value="GGC52980.1"/>
    <property type="molecule type" value="Genomic_DNA"/>
</dbReference>
<dbReference type="GO" id="GO:0004497">
    <property type="term" value="F:monooxygenase activity"/>
    <property type="evidence" value="ECO:0007669"/>
    <property type="project" value="UniProtKB-KW"/>
</dbReference>
<dbReference type="PANTHER" id="PTHR30011">
    <property type="entry name" value="ALKANESULFONATE MONOOXYGENASE-RELATED"/>
    <property type="match status" value="1"/>
</dbReference>
<evidence type="ECO:0000256" key="1">
    <source>
        <dbReference type="ARBA" id="ARBA00022630"/>
    </source>
</evidence>
<feature type="domain" description="Luciferase-like" evidence="7">
    <location>
        <begin position="35"/>
        <end position="343"/>
    </location>
</feature>
<dbReference type="GO" id="GO:0016705">
    <property type="term" value="F:oxidoreductase activity, acting on paired donors, with incorporation or reduction of molecular oxygen"/>
    <property type="evidence" value="ECO:0007669"/>
    <property type="project" value="InterPro"/>
</dbReference>
<feature type="binding site" evidence="6">
    <location>
        <position position="226"/>
    </location>
    <ligand>
        <name>FMN</name>
        <dbReference type="ChEBI" id="CHEBI:58210"/>
    </ligand>
</feature>
<reference evidence="8" key="2">
    <citation type="submission" date="2020-09" db="EMBL/GenBank/DDBJ databases">
        <authorList>
            <person name="Sun Q."/>
            <person name="Zhou Y."/>
        </authorList>
    </citation>
    <scope>NUCLEOTIDE SEQUENCE</scope>
    <source>
        <strain evidence="8">CGMCC 1.12919</strain>
    </source>
</reference>
<protein>
    <submittedName>
        <fullName evidence="8">Monooxygenase YxeK</fullName>
    </submittedName>
</protein>
<dbReference type="PANTHER" id="PTHR30011:SF16">
    <property type="entry name" value="C2H2 FINGER DOMAIN TRANSCRIPTION FACTOR (EUROFUNG)-RELATED"/>
    <property type="match status" value="1"/>
</dbReference>
<evidence type="ECO:0000313" key="9">
    <source>
        <dbReference type="Proteomes" id="UP000637002"/>
    </source>
</evidence>
<keyword evidence="3" id="KW-0560">Oxidoreductase</keyword>
<evidence type="ECO:0000256" key="4">
    <source>
        <dbReference type="ARBA" id="ARBA00023033"/>
    </source>
</evidence>
<evidence type="ECO:0000259" key="7">
    <source>
        <dbReference type="Pfam" id="PF00296"/>
    </source>
</evidence>
<evidence type="ECO:0000256" key="3">
    <source>
        <dbReference type="ARBA" id="ARBA00023002"/>
    </source>
</evidence>
<dbReference type="AlphaFoldDB" id="A0A916X8W9"/>
<dbReference type="RefSeq" id="WP_188608063.1">
    <property type="nucleotide sequence ID" value="NZ_BMGG01000002.1"/>
</dbReference>
<keyword evidence="9" id="KW-1185">Reference proteome</keyword>